<reference evidence="9 10" key="1">
    <citation type="journal article" date="2013" name="Int. J. Syst. Evol. Microbiol.">
        <title>Ilumatobacter nonamiense sp. nov. and Ilumatobacter coccineum sp. nov., isolated from seashore sand.</title>
        <authorList>
            <person name="Matsumoto A."/>
            <person name="Kasai H."/>
            <person name="Matsuo Y."/>
            <person name="Shizuri Y."/>
            <person name="Ichikawa N."/>
            <person name="Fujita N."/>
            <person name="Omura S."/>
            <person name="Takahashi Y."/>
        </authorList>
    </citation>
    <scope>NUCLEOTIDE SEQUENCE [LARGE SCALE GENOMIC DNA]</scope>
    <source>
        <strain evidence="10">NBRC 103263 / KCTC 29153 / YM16-304</strain>
    </source>
</reference>
<dbReference type="SMART" id="SM00422">
    <property type="entry name" value="HTH_MERR"/>
    <property type="match status" value="1"/>
</dbReference>
<dbReference type="Gene3D" id="1.10.1660.10">
    <property type="match status" value="1"/>
</dbReference>
<dbReference type="NCBIfam" id="TIGR01950">
    <property type="entry name" value="SoxR"/>
    <property type="match status" value="1"/>
</dbReference>
<dbReference type="PROSITE" id="PS00552">
    <property type="entry name" value="HTH_MERR_1"/>
    <property type="match status" value="1"/>
</dbReference>
<keyword evidence="2" id="KW-0479">Metal-binding</keyword>
<protein>
    <submittedName>
        <fullName evidence="9">Putative MerR family transcriptional regulator</fullName>
    </submittedName>
</protein>
<keyword evidence="7" id="KW-0804">Transcription</keyword>
<evidence type="ECO:0000256" key="3">
    <source>
        <dbReference type="ARBA" id="ARBA00023004"/>
    </source>
</evidence>
<dbReference type="InterPro" id="IPR000551">
    <property type="entry name" value="MerR-type_HTH_dom"/>
</dbReference>
<dbReference type="KEGG" id="aym:YM304_04540"/>
<dbReference type="PANTHER" id="PTHR30204">
    <property type="entry name" value="REDOX-CYCLING DRUG-SENSING TRANSCRIPTIONAL ACTIVATOR SOXR"/>
    <property type="match status" value="1"/>
</dbReference>
<dbReference type="RefSeq" id="WP_015440016.1">
    <property type="nucleotide sequence ID" value="NC_020520.1"/>
</dbReference>
<evidence type="ECO:0000256" key="7">
    <source>
        <dbReference type="ARBA" id="ARBA00023163"/>
    </source>
</evidence>
<sequence>MVEVKGRSTRAERSRLLAIGEVAQRAGLATSAIRFYEANGLITSDRNESGHRRYRADVLRRVSFIKVAQRIGLSLSEIERSLATLPEGRTPTKRDWAKFATSWRPLLDERIALLESMRDKLDGCIGCGCLSLDACALYNPVDTAAQHGSGPRWLLGDTPP</sequence>
<dbReference type="PANTHER" id="PTHR30204:SF0">
    <property type="entry name" value="REDOX-SENSITIVE TRANSCRIPTIONAL ACTIVATOR SOXR"/>
    <property type="match status" value="1"/>
</dbReference>
<proteinExistence type="predicted"/>
<dbReference type="PRINTS" id="PR00040">
    <property type="entry name" value="HTHMERR"/>
</dbReference>
<evidence type="ECO:0000259" key="8">
    <source>
        <dbReference type="PROSITE" id="PS50937"/>
    </source>
</evidence>
<dbReference type="CDD" id="cd01110">
    <property type="entry name" value="HTH_SoxR"/>
    <property type="match status" value="1"/>
</dbReference>
<evidence type="ECO:0000256" key="2">
    <source>
        <dbReference type="ARBA" id="ARBA00022723"/>
    </source>
</evidence>
<dbReference type="Pfam" id="PF09278">
    <property type="entry name" value="MerR-DNA-bind"/>
    <property type="match status" value="1"/>
</dbReference>
<keyword evidence="4" id="KW-0411">Iron-sulfur</keyword>
<dbReference type="AlphaFoldDB" id="A0A6C7E848"/>
<evidence type="ECO:0000256" key="5">
    <source>
        <dbReference type="ARBA" id="ARBA00023015"/>
    </source>
</evidence>
<organism evidence="9 10">
    <name type="scientific">Ilumatobacter coccineus (strain NBRC 103263 / KCTC 29153 / YM16-304)</name>
    <dbReference type="NCBI Taxonomy" id="1313172"/>
    <lineage>
        <taxon>Bacteria</taxon>
        <taxon>Bacillati</taxon>
        <taxon>Actinomycetota</taxon>
        <taxon>Acidimicrobiia</taxon>
        <taxon>Acidimicrobiales</taxon>
        <taxon>Ilumatobacteraceae</taxon>
        <taxon>Ilumatobacter</taxon>
    </lineage>
</organism>
<gene>
    <name evidence="9" type="ORF">YM304_04540</name>
</gene>
<name>A0A6C7E848_ILUCY</name>
<dbReference type="GO" id="GO:0006979">
    <property type="term" value="P:response to oxidative stress"/>
    <property type="evidence" value="ECO:0007669"/>
    <property type="project" value="InterPro"/>
</dbReference>
<evidence type="ECO:0000256" key="6">
    <source>
        <dbReference type="ARBA" id="ARBA00023125"/>
    </source>
</evidence>
<dbReference type="GO" id="GO:0003677">
    <property type="term" value="F:DNA binding"/>
    <property type="evidence" value="ECO:0007669"/>
    <property type="project" value="UniProtKB-KW"/>
</dbReference>
<dbReference type="PROSITE" id="PS50937">
    <property type="entry name" value="HTH_MERR_2"/>
    <property type="match status" value="1"/>
</dbReference>
<accession>A0A6C7E848</accession>
<dbReference type="Proteomes" id="UP000011863">
    <property type="component" value="Chromosome"/>
</dbReference>
<dbReference type="GO" id="GO:0003700">
    <property type="term" value="F:DNA-binding transcription factor activity"/>
    <property type="evidence" value="ECO:0007669"/>
    <property type="project" value="InterPro"/>
</dbReference>
<keyword evidence="5" id="KW-0805">Transcription regulation</keyword>
<keyword evidence="10" id="KW-1185">Reference proteome</keyword>
<feature type="domain" description="HTH merR-type" evidence="8">
    <location>
        <begin position="16"/>
        <end position="84"/>
    </location>
</feature>
<evidence type="ECO:0000313" key="9">
    <source>
        <dbReference type="EMBL" id="BAN00768.1"/>
    </source>
</evidence>
<dbReference type="GO" id="GO:0046872">
    <property type="term" value="F:metal ion binding"/>
    <property type="evidence" value="ECO:0007669"/>
    <property type="project" value="UniProtKB-KW"/>
</dbReference>
<dbReference type="SUPFAM" id="SSF46955">
    <property type="entry name" value="Putative DNA-binding domain"/>
    <property type="match status" value="1"/>
</dbReference>
<dbReference type="InterPro" id="IPR010211">
    <property type="entry name" value="Redox-sen_tscrpt-act_SoxR"/>
</dbReference>
<evidence type="ECO:0000256" key="1">
    <source>
        <dbReference type="ARBA" id="ARBA00022714"/>
    </source>
</evidence>
<dbReference type="Pfam" id="PF00376">
    <property type="entry name" value="MerR"/>
    <property type="match status" value="1"/>
</dbReference>
<dbReference type="OrthoDB" id="9802944at2"/>
<dbReference type="EMBL" id="AP012057">
    <property type="protein sequence ID" value="BAN00768.1"/>
    <property type="molecule type" value="Genomic_DNA"/>
</dbReference>
<dbReference type="GO" id="GO:0051537">
    <property type="term" value="F:2 iron, 2 sulfur cluster binding"/>
    <property type="evidence" value="ECO:0007669"/>
    <property type="project" value="UniProtKB-KW"/>
</dbReference>
<dbReference type="InterPro" id="IPR047057">
    <property type="entry name" value="MerR_fam"/>
</dbReference>
<keyword evidence="6" id="KW-0238">DNA-binding</keyword>
<keyword evidence="3" id="KW-0408">Iron</keyword>
<evidence type="ECO:0000313" key="10">
    <source>
        <dbReference type="Proteomes" id="UP000011863"/>
    </source>
</evidence>
<evidence type="ECO:0000256" key="4">
    <source>
        <dbReference type="ARBA" id="ARBA00023014"/>
    </source>
</evidence>
<keyword evidence="1" id="KW-0001">2Fe-2S</keyword>
<dbReference type="InterPro" id="IPR015358">
    <property type="entry name" value="Tscrpt_reg_MerR_DNA-bd"/>
</dbReference>
<dbReference type="InterPro" id="IPR009061">
    <property type="entry name" value="DNA-bd_dom_put_sf"/>
</dbReference>